<evidence type="ECO:0000313" key="2">
    <source>
        <dbReference type="EMBL" id="ARF61609.1"/>
    </source>
</evidence>
<dbReference type="AlphaFoldDB" id="A0A1V0U8S5"/>
<organism evidence="2 3">
    <name type="scientific">Streptomyces violaceoruber</name>
    <dbReference type="NCBI Taxonomy" id="1935"/>
    <lineage>
        <taxon>Bacteria</taxon>
        <taxon>Bacillati</taxon>
        <taxon>Actinomycetota</taxon>
        <taxon>Actinomycetes</taxon>
        <taxon>Kitasatosporales</taxon>
        <taxon>Streptomycetaceae</taxon>
        <taxon>Streptomyces</taxon>
        <taxon>Streptomyces violaceoruber group</taxon>
    </lineage>
</organism>
<proteinExistence type="predicted"/>
<accession>A0A1V0U8S5</accession>
<dbReference type="EMBL" id="CP020570">
    <property type="protein sequence ID" value="ARF61609.1"/>
    <property type="molecule type" value="Genomic_DNA"/>
</dbReference>
<feature type="compositionally biased region" description="Basic and acidic residues" evidence="1">
    <location>
        <begin position="56"/>
        <end position="65"/>
    </location>
</feature>
<feature type="region of interest" description="Disordered" evidence="1">
    <location>
        <begin position="1"/>
        <end position="65"/>
    </location>
</feature>
<name>A0A1V0U8S5_STRVN</name>
<reference evidence="2 3" key="1">
    <citation type="submission" date="2017-03" db="EMBL/GenBank/DDBJ databases">
        <title>Complete Genome Sequence of a natural compounds producer, Streptomyces violaceus S21.</title>
        <authorList>
            <person name="Zhong C."/>
            <person name="Zhao Z."/>
            <person name="Fu J."/>
            <person name="Zong G."/>
            <person name="Qin R."/>
            <person name="Cao G."/>
        </authorList>
    </citation>
    <scope>NUCLEOTIDE SEQUENCE [LARGE SCALE GENOMIC DNA]</scope>
    <source>
        <strain evidence="2 3">S21</strain>
    </source>
</reference>
<feature type="compositionally biased region" description="Low complexity" evidence="1">
    <location>
        <begin position="1"/>
        <end position="25"/>
    </location>
</feature>
<evidence type="ECO:0000256" key="1">
    <source>
        <dbReference type="SAM" id="MobiDB-lite"/>
    </source>
</evidence>
<evidence type="ECO:0000313" key="3">
    <source>
        <dbReference type="Proteomes" id="UP000192445"/>
    </source>
</evidence>
<dbReference type="KEGG" id="svu:B1H20_09495"/>
<sequence>MVAASGADRSRAARGPCGGRAARAGPVDRRGADPAPPCGEGRVPPRRILAQFTIDRPYRPRVERS</sequence>
<dbReference type="Proteomes" id="UP000192445">
    <property type="component" value="Chromosome"/>
</dbReference>
<protein>
    <submittedName>
        <fullName evidence="2">Uncharacterized protein</fullName>
    </submittedName>
</protein>
<gene>
    <name evidence="2" type="ORF">B1H20_09495</name>
</gene>